<evidence type="ECO:0000313" key="6">
    <source>
        <dbReference type="Proteomes" id="UP000037977"/>
    </source>
</evidence>
<dbReference type="GO" id="GO:0045892">
    <property type="term" value="P:negative regulation of DNA-templated transcription"/>
    <property type="evidence" value="ECO:0007669"/>
    <property type="project" value="InterPro"/>
</dbReference>
<dbReference type="EMBL" id="LGCI01000005">
    <property type="protein sequence ID" value="KOY82833.1"/>
    <property type="molecule type" value="Genomic_DNA"/>
</dbReference>
<evidence type="ECO:0000256" key="2">
    <source>
        <dbReference type="ARBA" id="ARBA00023015"/>
    </source>
</evidence>
<evidence type="ECO:0000256" key="3">
    <source>
        <dbReference type="ARBA" id="ARBA00023125"/>
    </source>
</evidence>
<proteinExistence type="inferred from homology"/>
<dbReference type="RefSeq" id="WP_053994073.1">
    <property type="nucleotide sequence ID" value="NZ_CP065643.1"/>
</dbReference>
<comment type="similarity">
    <text evidence="1">Belongs to the BlaI transcriptional regulatory family.</text>
</comment>
<dbReference type="STRING" id="33935.ADM90_05795"/>
<evidence type="ECO:0000313" key="5">
    <source>
        <dbReference type="EMBL" id="KOY82833.1"/>
    </source>
</evidence>
<dbReference type="InterPro" id="IPR036390">
    <property type="entry name" value="WH_DNA-bd_sf"/>
</dbReference>
<keyword evidence="2" id="KW-0805">Transcription regulation</keyword>
<dbReference type="Pfam" id="PF03965">
    <property type="entry name" value="Penicillinase_R"/>
    <property type="match status" value="1"/>
</dbReference>
<dbReference type="PATRIC" id="fig|33935.3.peg.581"/>
<dbReference type="AlphaFoldDB" id="A0A0M9DL50"/>
<dbReference type="SUPFAM" id="SSF46785">
    <property type="entry name" value="Winged helix' DNA-binding domain"/>
    <property type="match status" value="1"/>
</dbReference>
<evidence type="ECO:0000256" key="4">
    <source>
        <dbReference type="ARBA" id="ARBA00023163"/>
    </source>
</evidence>
<name>A0A0M9DL50_9BACI</name>
<dbReference type="Proteomes" id="UP000037977">
    <property type="component" value="Unassembled WGS sequence"/>
</dbReference>
<protein>
    <submittedName>
        <fullName evidence="5">CopY family transcriptional regulator</fullName>
    </submittedName>
</protein>
<keyword evidence="4" id="KW-0804">Transcription</keyword>
<dbReference type="Gene3D" id="1.10.10.10">
    <property type="entry name" value="Winged helix-like DNA-binding domain superfamily/Winged helix DNA-binding domain"/>
    <property type="match status" value="1"/>
</dbReference>
<dbReference type="Gene3D" id="1.10.4040.10">
    <property type="entry name" value="Penicillinase repressor domain"/>
    <property type="match status" value="1"/>
</dbReference>
<gene>
    <name evidence="5" type="ORF">ADM90_05795</name>
</gene>
<dbReference type="OrthoDB" id="1849040at2"/>
<sequence length="122" mass="14212">MPKFQSLTDTEMEVMQIIWKLNRSVQSSELLTIFSEKGWKGQTIATFLSRLVDKGLLSVTKGKGRANIYNPRLSFKEYKKWEAQSLLDTMYQGSVKTFLATLYDEKVTTEELDELKKWFSDK</sequence>
<dbReference type="InterPro" id="IPR036388">
    <property type="entry name" value="WH-like_DNA-bd_sf"/>
</dbReference>
<keyword evidence="6" id="KW-1185">Reference proteome</keyword>
<reference evidence="5 6" key="1">
    <citation type="submission" date="2015-07" db="EMBL/GenBank/DDBJ databases">
        <title>Genome sequencing project for genomic taxonomy and phylogenomics of Bacillus-like bacteria.</title>
        <authorList>
            <person name="Liu B."/>
            <person name="Wang J."/>
            <person name="Zhu Y."/>
            <person name="Liu G."/>
            <person name="Chen Q."/>
            <person name="Chen Z."/>
            <person name="Che J."/>
            <person name="Ge C."/>
            <person name="Shi H."/>
            <person name="Pan Z."/>
            <person name="Liu X."/>
        </authorList>
    </citation>
    <scope>NUCLEOTIDE SEQUENCE [LARGE SCALE GENOMIC DNA]</scope>
    <source>
        <strain evidence="5 6">DSM 54</strain>
    </source>
</reference>
<dbReference type="GO" id="GO:0003677">
    <property type="term" value="F:DNA binding"/>
    <property type="evidence" value="ECO:0007669"/>
    <property type="project" value="UniProtKB-KW"/>
</dbReference>
<dbReference type="InterPro" id="IPR005650">
    <property type="entry name" value="BlaI_family"/>
</dbReference>
<comment type="caution">
    <text evidence="5">The sequence shown here is derived from an EMBL/GenBank/DDBJ whole genome shotgun (WGS) entry which is preliminary data.</text>
</comment>
<evidence type="ECO:0000256" key="1">
    <source>
        <dbReference type="ARBA" id="ARBA00011046"/>
    </source>
</evidence>
<keyword evidence="3" id="KW-0238">DNA-binding</keyword>
<dbReference type="PIRSF" id="PIRSF019455">
    <property type="entry name" value="CopR_AtkY"/>
    <property type="match status" value="1"/>
</dbReference>
<accession>A0A0M9DL50</accession>
<organism evidence="5 6">
    <name type="scientific">Lysinibacillus macroides</name>
    <dbReference type="NCBI Taxonomy" id="33935"/>
    <lineage>
        <taxon>Bacteria</taxon>
        <taxon>Bacillati</taxon>
        <taxon>Bacillota</taxon>
        <taxon>Bacilli</taxon>
        <taxon>Bacillales</taxon>
        <taxon>Bacillaceae</taxon>
        <taxon>Lysinibacillus</taxon>
    </lineage>
</organism>